<name>A0ABP1CMV2_9APHY</name>
<evidence type="ECO:0000259" key="3">
    <source>
        <dbReference type="Pfam" id="PF05183"/>
    </source>
</evidence>
<feature type="compositionally biased region" description="Polar residues" evidence="2">
    <location>
        <begin position="122"/>
        <end position="132"/>
    </location>
</feature>
<sequence>MFPPEEVYPLSRNDSTVSVASTQYSIDEVLVDAMQKYEEDEVTTHHVERSPAGDEDLGAKIKSGDGDDSEMYSGISDTELFNITQPAGPPITPTLTTLGKRPSDDFEGPCESTRPYKAWKASTPSPTGNSPSKVRVVDVTPAILTTEHTLTSFVTKLPWGVQWELARLGTKIFAQSTDKAMLLKVLKGLQNQPNNVAAPKVERISKLLENHIPCSRWDLDREERFASEYQKESQAKSPWHELDIEEAILKKNPLGCIGCNEEDQHILAAGADSPYWYGGKVNFAATLEKNFHLKLEKACLSSSCRLYRRFGSSKFIRVSIPDGVVYSGGDQVAQFFQQPFVIFGHVFCAFFSKDKAVFLFQTNEHYENGEISASSKGAIVDQSGCSLLDFISWHNDIEVNHNQTAAKWAARFALGLSNSVPVFQIKSKNYYKIPEVYSPFHNSNQNAKAPSNFEMTDGCGLANAAFFKVIQQRMGKDHLPTAVQCRLNGVKGLFLLHPEHTNSAVDEPTVWVRPSQTKIRYHSEVLKTPDPTLFTLDLLRIAHMSSPARLSGETIINMAENGVPFFLFLDLMKIQLEEAVHKLTFWTDSSFSDVRNLENACRLLRYNVEKDGSVPQVLLTRHNPGTARVQGFVADDAKNKDKLDTGLDDEYDIDELEGAWQEQSTAWWEDPVSGCPSSLHETVLVLLDAGFSPTTCGYLRHKLREVIQMTITRHTNKYHFDVTQSCTAFVVPDPCGVLEPGEVHIKSSVRNLVNQNGDQTDIILGDVLLTRHPCKVPTDVQKAVAVHKEKLSQYTDVIVVSVKGHKVNGEILGRHLASMTGGGDYDGDKMQAFWEPTMVFTFKPADPKFATEPASVKDCLSTNNDTVSEVLDQIPPSSGYLHQIFHLQKYLLRGLIDASLVGNYSKMWEHSIYEKGYDHEDTVHLAYLFCAILDGAKTGVTVKPEQFAKDKARFHFTKALRWKNLGIPDPQHVPVPRSKTLPPFIMDILREKVLEEKAAQNQYLDKILPPFRDDIAHNPNDVHLAKPWMDAWNGMLEDENDVDITVSLQARGQREDLEKIKSHVEQMSQEYRRTVAGPNFTKMPIQLRQNKLRELTRKFVFDLTPEHMKYYKRAPIEFGRVKASYAYVHDRKVKHGQMSQFPFSVAMRQLCAIKAEAMGGEKAVCANLAPALHCHKAWVPNV</sequence>
<feature type="compositionally biased region" description="Basic and acidic residues" evidence="2">
    <location>
        <begin position="42"/>
        <end position="59"/>
    </location>
</feature>
<protein>
    <recommendedName>
        <fullName evidence="1">RNA-dependent RNA polymerase</fullName>
        <ecNumber evidence="1">2.7.7.48</ecNumber>
    </recommendedName>
</protein>
<evidence type="ECO:0000256" key="2">
    <source>
        <dbReference type="SAM" id="MobiDB-lite"/>
    </source>
</evidence>
<comment type="catalytic activity">
    <reaction evidence="1">
        <text>RNA(n) + a ribonucleoside 5'-triphosphate = RNA(n+1) + diphosphate</text>
        <dbReference type="Rhea" id="RHEA:21248"/>
        <dbReference type="Rhea" id="RHEA-COMP:14527"/>
        <dbReference type="Rhea" id="RHEA-COMP:17342"/>
        <dbReference type="ChEBI" id="CHEBI:33019"/>
        <dbReference type="ChEBI" id="CHEBI:61557"/>
        <dbReference type="ChEBI" id="CHEBI:140395"/>
        <dbReference type="EC" id="2.7.7.48"/>
    </reaction>
</comment>
<comment type="similarity">
    <text evidence="1">Belongs to the RdRP family.</text>
</comment>
<evidence type="ECO:0000256" key="1">
    <source>
        <dbReference type="RuleBase" id="RU363098"/>
    </source>
</evidence>
<keyword evidence="1" id="KW-0694">RNA-binding</keyword>
<dbReference type="InterPro" id="IPR057596">
    <property type="entry name" value="RDRP_core"/>
</dbReference>
<keyword evidence="1" id="KW-0696">RNA-directed RNA polymerase</keyword>
<dbReference type="EC" id="2.7.7.48" evidence="1"/>
<keyword evidence="5" id="KW-1185">Reference proteome</keyword>
<accession>A0ABP1CMV2</accession>
<keyword evidence="1" id="KW-0548">Nucleotidyltransferase</keyword>
<dbReference type="EMBL" id="OZ037944">
    <property type="protein sequence ID" value="CAL1696986.1"/>
    <property type="molecule type" value="Genomic_DNA"/>
</dbReference>
<evidence type="ECO:0000313" key="4">
    <source>
        <dbReference type="EMBL" id="CAL1696986.1"/>
    </source>
</evidence>
<gene>
    <name evidence="4" type="ORF">GFSPODELE1_LOCUS1427</name>
</gene>
<keyword evidence="1" id="KW-0808">Transferase</keyword>
<dbReference type="Proteomes" id="UP001497453">
    <property type="component" value="Chromosome 1"/>
</dbReference>
<reference evidence="5" key="1">
    <citation type="submission" date="2024-04" db="EMBL/GenBank/DDBJ databases">
        <authorList>
            <person name="Shaw F."/>
            <person name="Minotto A."/>
        </authorList>
    </citation>
    <scope>NUCLEOTIDE SEQUENCE [LARGE SCALE GENOMIC DNA]</scope>
</reference>
<organism evidence="4 5">
    <name type="scientific">Somion occarium</name>
    <dbReference type="NCBI Taxonomy" id="3059160"/>
    <lineage>
        <taxon>Eukaryota</taxon>
        <taxon>Fungi</taxon>
        <taxon>Dikarya</taxon>
        <taxon>Basidiomycota</taxon>
        <taxon>Agaricomycotina</taxon>
        <taxon>Agaricomycetes</taxon>
        <taxon>Polyporales</taxon>
        <taxon>Cerrenaceae</taxon>
        <taxon>Somion</taxon>
    </lineage>
</organism>
<feature type="domain" description="RDRP core" evidence="3">
    <location>
        <begin position="294"/>
        <end position="956"/>
    </location>
</feature>
<feature type="region of interest" description="Disordered" evidence="2">
    <location>
        <begin position="40"/>
        <end position="59"/>
    </location>
</feature>
<proteinExistence type="inferred from homology"/>
<dbReference type="PANTHER" id="PTHR23079:SF14">
    <property type="entry name" value="RNA-DEPENDENT RNA POLYMERASE"/>
    <property type="match status" value="1"/>
</dbReference>
<dbReference type="Pfam" id="PF05183">
    <property type="entry name" value="RdRP"/>
    <property type="match status" value="1"/>
</dbReference>
<dbReference type="InterPro" id="IPR007855">
    <property type="entry name" value="RDRP"/>
</dbReference>
<dbReference type="PANTHER" id="PTHR23079">
    <property type="entry name" value="RNA-DEPENDENT RNA POLYMERASE"/>
    <property type="match status" value="1"/>
</dbReference>
<evidence type="ECO:0000313" key="5">
    <source>
        <dbReference type="Proteomes" id="UP001497453"/>
    </source>
</evidence>
<feature type="region of interest" description="Disordered" evidence="2">
    <location>
        <begin position="95"/>
        <end position="133"/>
    </location>
</feature>